<feature type="domain" description="ABC1 atypical kinase-like" evidence="2">
    <location>
        <begin position="85"/>
        <end position="304"/>
    </location>
</feature>
<gene>
    <name evidence="3" type="ORF">RFV38_05150</name>
</gene>
<dbReference type="RefSeq" id="WP_320313291.1">
    <property type="nucleotide sequence ID" value="NZ_JAVIKH010000005.1"/>
</dbReference>
<dbReference type="InterPro" id="IPR011009">
    <property type="entry name" value="Kinase-like_dom_sf"/>
</dbReference>
<dbReference type="GO" id="GO:0016301">
    <property type="term" value="F:kinase activity"/>
    <property type="evidence" value="ECO:0007669"/>
    <property type="project" value="UniProtKB-KW"/>
</dbReference>
<dbReference type="CDD" id="cd05121">
    <property type="entry name" value="ABC1_ADCK3-like"/>
    <property type="match status" value="1"/>
</dbReference>
<protein>
    <submittedName>
        <fullName evidence="3">AarF/ABC1/UbiB kinase family protein</fullName>
        <ecNumber evidence="3">2.7.-.-</ecNumber>
    </submittedName>
</protein>
<dbReference type="Pfam" id="PF03109">
    <property type="entry name" value="ABC1"/>
    <property type="match status" value="1"/>
</dbReference>
<keyword evidence="3" id="KW-0808">Transferase</keyword>
<accession>A0ABU4WBF2</accession>
<dbReference type="InterPro" id="IPR050154">
    <property type="entry name" value="UbiB_kinase"/>
</dbReference>
<dbReference type="Gene3D" id="1.10.510.10">
    <property type="entry name" value="Transferase(Phosphotransferase) domain 1"/>
    <property type="match status" value="1"/>
</dbReference>
<comment type="caution">
    <text evidence="3">The sequence shown here is derived from an EMBL/GenBank/DDBJ whole genome shotgun (WGS) entry which is preliminary data.</text>
</comment>
<dbReference type="EC" id="2.7.-.-" evidence="3"/>
<dbReference type="Proteomes" id="UP001279681">
    <property type="component" value="Unassembled WGS sequence"/>
</dbReference>
<keyword evidence="3" id="KW-0418">Kinase</keyword>
<proteinExistence type="inferred from homology"/>
<reference evidence="4" key="1">
    <citation type="submission" date="2023-07" db="EMBL/GenBank/DDBJ databases">
        <authorList>
            <person name="Colorado M.A."/>
            <person name="Villamil L.M."/>
            <person name="Melo J.F."/>
            <person name="Rodriguez J.A."/>
            <person name="Ruiz R.Y."/>
        </authorList>
    </citation>
    <scope>NUCLEOTIDE SEQUENCE [LARGE SCALE GENOMIC DNA]</scope>
    <source>
        <strain evidence="4">C33</strain>
    </source>
</reference>
<evidence type="ECO:0000259" key="2">
    <source>
        <dbReference type="Pfam" id="PF03109"/>
    </source>
</evidence>
<organism evidence="3 4">
    <name type="scientific">Candidatus Cetobacterium colombiensis</name>
    <dbReference type="NCBI Taxonomy" id="3073100"/>
    <lineage>
        <taxon>Bacteria</taxon>
        <taxon>Fusobacteriati</taxon>
        <taxon>Fusobacteriota</taxon>
        <taxon>Fusobacteriia</taxon>
        <taxon>Fusobacteriales</taxon>
        <taxon>Fusobacteriaceae</taxon>
        <taxon>Cetobacterium</taxon>
    </lineage>
</organism>
<dbReference type="InterPro" id="IPR004147">
    <property type="entry name" value="ABC1_dom"/>
</dbReference>
<sequence>MKSLNLIKLIYKIHTNSPPPLDQIEKLGLLAVKISQYYALRADFIDESTCVYLAKLYEYSYEAQKQEIDDIIGEDMWVLTGMKYHEKFPFSSASIGQVYLGYLKNGDNKNEKVAIKVRREDFGESFLKDINNAKKIANTLLFLYPKLKKVFNPLEVLNNIEESTLKELDFRNEVKGAKYLQKLKEKNEENFDLEGLYFSDFIENLCTEKVAVSKFIEGKSFNKLLKEGDLKYSDLLRLFKYHTFYMFKLGVFHGDLHPGNIILKDNGDIHLIDCSTIGKMKVKLRVGLFWFFYYLCRYDYDKAAFYLNEMSEKELENEKFNVFVRKFKNLYSDFKNSTVSQVSLTKRMMETIKLAVNSGMEFEEGMFHVIKSLMYLDGMVLKCNPNVNLMEDIREFTALLESDKL</sequence>
<dbReference type="SUPFAM" id="SSF56112">
    <property type="entry name" value="Protein kinase-like (PK-like)"/>
    <property type="match status" value="1"/>
</dbReference>
<evidence type="ECO:0000313" key="3">
    <source>
        <dbReference type="EMBL" id="MDX8335886.1"/>
    </source>
</evidence>
<keyword evidence="4" id="KW-1185">Reference proteome</keyword>
<dbReference type="PANTHER" id="PTHR10566:SF113">
    <property type="entry name" value="PROTEIN ACTIVITY OF BC1 COMPLEX KINASE 7, CHLOROPLASTIC"/>
    <property type="match status" value="1"/>
</dbReference>
<dbReference type="EMBL" id="JAVIKH010000005">
    <property type="protein sequence ID" value="MDX8335886.1"/>
    <property type="molecule type" value="Genomic_DNA"/>
</dbReference>
<evidence type="ECO:0000313" key="4">
    <source>
        <dbReference type="Proteomes" id="UP001279681"/>
    </source>
</evidence>
<name>A0ABU4WBF2_9FUSO</name>
<evidence type="ECO:0000256" key="1">
    <source>
        <dbReference type="ARBA" id="ARBA00009670"/>
    </source>
</evidence>
<comment type="similarity">
    <text evidence="1">Belongs to the protein kinase superfamily. ADCK protein kinase family.</text>
</comment>
<dbReference type="PANTHER" id="PTHR10566">
    <property type="entry name" value="CHAPERONE-ACTIVITY OF BC1 COMPLEX CABC1 -RELATED"/>
    <property type="match status" value="1"/>
</dbReference>